<proteinExistence type="predicted"/>
<dbReference type="InterPro" id="IPR036339">
    <property type="entry name" value="PUB-like_dom_sf"/>
</dbReference>
<feature type="compositionally biased region" description="Low complexity" evidence="4">
    <location>
        <begin position="35"/>
        <end position="54"/>
    </location>
</feature>
<dbReference type="SMART" id="SM00580">
    <property type="entry name" value="PUG"/>
    <property type="match status" value="1"/>
</dbReference>
<dbReference type="AlphaFoldDB" id="A0AAW1K3Q8"/>
<keyword evidence="7" id="KW-1185">Reference proteome</keyword>
<dbReference type="EMBL" id="JBDFQZ010000006">
    <property type="protein sequence ID" value="KAK9713551.1"/>
    <property type="molecule type" value="Genomic_DNA"/>
</dbReference>
<dbReference type="PANTHER" id="PTHR47694">
    <property type="entry name" value="PLANT UBX DOMAIN-CONTAINING PROTEIN 2"/>
    <property type="match status" value="1"/>
</dbReference>
<evidence type="ECO:0000256" key="4">
    <source>
        <dbReference type="SAM" id="MobiDB-lite"/>
    </source>
</evidence>
<comment type="subcellular location">
    <subcellularLocation>
        <location evidence="1">Membrane</location>
        <topology evidence="1">Peripheral membrane protein</topology>
    </subcellularLocation>
</comment>
<evidence type="ECO:0000313" key="7">
    <source>
        <dbReference type="Proteomes" id="UP001443914"/>
    </source>
</evidence>
<dbReference type="CDD" id="cd09212">
    <property type="entry name" value="PUB"/>
    <property type="match status" value="1"/>
</dbReference>
<dbReference type="GO" id="GO:0016020">
    <property type="term" value="C:membrane"/>
    <property type="evidence" value="ECO:0007669"/>
    <property type="project" value="UniProtKB-SubCell"/>
</dbReference>
<dbReference type="Gene3D" id="3.10.20.90">
    <property type="entry name" value="Phosphatidylinositol 3-kinase Catalytic Subunit, Chain A, domain 1"/>
    <property type="match status" value="1"/>
</dbReference>
<dbReference type="InterPro" id="IPR029071">
    <property type="entry name" value="Ubiquitin-like_domsf"/>
</dbReference>
<evidence type="ECO:0000313" key="6">
    <source>
        <dbReference type="EMBL" id="KAK9713551.1"/>
    </source>
</evidence>
<dbReference type="PANTHER" id="PTHR47694:SF1">
    <property type="entry name" value="PLANT UBX DOMAIN-CONTAINING PROTEIN 2"/>
    <property type="match status" value="1"/>
</dbReference>
<name>A0AAW1K3Q8_SAPOF</name>
<gene>
    <name evidence="6" type="ORF">RND81_06G034600</name>
</gene>
<dbReference type="Proteomes" id="UP001443914">
    <property type="component" value="Unassembled WGS sequence"/>
</dbReference>
<dbReference type="EMBL" id="JBDFQZ010000006">
    <property type="protein sequence ID" value="KAK9713552.1"/>
    <property type="molecule type" value="Genomic_DNA"/>
</dbReference>
<organism evidence="6 7">
    <name type="scientific">Saponaria officinalis</name>
    <name type="common">Common soapwort</name>
    <name type="synonym">Lychnis saponaria</name>
    <dbReference type="NCBI Taxonomy" id="3572"/>
    <lineage>
        <taxon>Eukaryota</taxon>
        <taxon>Viridiplantae</taxon>
        <taxon>Streptophyta</taxon>
        <taxon>Embryophyta</taxon>
        <taxon>Tracheophyta</taxon>
        <taxon>Spermatophyta</taxon>
        <taxon>Magnoliopsida</taxon>
        <taxon>eudicotyledons</taxon>
        <taxon>Gunneridae</taxon>
        <taxon>Pentapetalae</taxon>
        <taxon>Caryophyllales</taxon>
        <taxon>Caryophyllaceae</taxon>
        <taxon>Caryophylleae</taxon>
        <taxon>Saponaria</taxon>
    </lineage>
</organism>
<keyword evidence="2" id="KW-0833">Ubl conjugation pathway</keyword>
<evidence type="ECO:0000256" key="1">
    <source>
        <dbReference type="ARBA" id="ARBA00004170"/>
    </source>
</evidence>
<evidence type="ECO:0000259" key="5">
    <source>
        <dbReference type="PROSITE" id="PS50033"/>
    </source>
</evidence>
<sequence length="505" mass="55441">MGDMKDKFKGFMKKVNNQLNTSSSGKFKGQGRVLGSSSSPSSSSSSGVNNPNVSRQYVNPHRNQNQNQNQISANSSSNANSNSKPISQKLPTSGPTVDNPSIEGQNASNLNPNTNLDPTQTRPSSDGFDPYGSLITSGKRNKNGFSLNVFECPVCNRGFGSEDEVSIHIETCIVEKNENVCDGEGVNLGLGSESGCEVEDESKNEVGSCVGVYISGNPPEGSIDVVLRLFGNIVKDPENQKFRRIRMSNPKIRETVGDVVGGVELLERVGFELKEEEGEMWAVMDTPSKEGIMVISETIQLLEQTKNIGKSSTPSLKVDDKVKEPEIIDRQIKVFFSVPESVAARIELPESFYKLSLEEVKREAEMKKKKMAESQLLIPKSLKEKQAQAARRRYTRTIVRVQFPDGVVLQGIFSPKEPTSALYAFVSSALKQQGLEFELIHPIPLKRRVIPCFPKAGERVSMLEDEDLVPSALVKFKPIETDDMVFTGLTNELLEISEPLGATTS</sequence>
<keyword evidence="3" id="KW-0472">Membrane</keyword>
<dbReference type="SUPFAM" id="SSF54236">
    <property type="entry name" value="Ubiquitin-like"/>
    <property type="match status" value="1"/>
</dbReference>
<dbReference type="InterPro" id="IPR018997">
    <property type="entry name" value="PUB_domain"/>
</dbReference>
<dbReference type="PROSITE" id="PS50033">
    <property type="entry name" value="UBX"/>
    <property type="match status" value="1"/>
</dbReference>
<feature type="domain" description="UBX" evidence="5">
    <location>
        <begin position="392"/>
        <end position="476"/>
    </location>
</feature>
<feature type="region of interest" description="Disordered" evidence="4">
    <location>
        <begin position="1"/>
        <end position="135"/>
    </location>
</feature>
<reference evidence="6 7" key="1">
    <citation type="submission" date="2024-03" db="EMBL/GenBank/DDBJ databases">
        <title>WGS assembly of Saponaria officinalis var. Norfolk2.</title>
        <authorList>
            <person name="Jenkins J."/>
            <person name="Shu S."/>
            <person name="Grimwood J."/>
            <person name="Barry K."/>
            <person name="Goodstein D."/>
            <person name="Schmutz J."/>
            <person name="Leebens-Mack J."/>
            <person name="Osbourn A."/>
        </authorList>
    </citation>
    <scope>NUCLEOTIDE SEQUENCE [LARGE SCALE GENOMIC DNA]</scope>
    <source>
        <strain evidence="7">cv. Norfolk2</strain>
        <strain evidence="6">JIC</strain>
        <tissue evidence="6">Leaf</tissue>
    </source>
</reference>
<dbReference type="Gene3D" id="1.20.58.2190">
    <property type="match status" value="1"/>
</dbReference>
<accession>A0AAW1K3Q8</accession>
<comment type="caution">
    <text evidence="6">The sequence shown here is derived from an EMBL/GenBank/DDBJ whole genome shotgun (WGS) entry which is preliminary data.</text>
</comment>
<feature type="compositionally biased region" description="Low complexity" evidence="4">
    <location>
        <begin position="63"/>
        <end position="83"/>
    </location>
</feature>
<dbReference type="Pfam" id="PF09409">
    <property type="entry name" value="PUB"/>
    <property type="match status" value="1"/>
</dbReference>
<feature type="compositionally biased region" description="Polar residues" evidence="4">
    <location>
        <begin position="84"/>
        <end position="124"/>
    </location>
</feature>
<dbReference type="GO" id="GO:0050832">
    <property type="term" value="P:defense response to fungus"/>
    <property type="evidence" value="ECO:0007669"/>
    <property type="project" value="TreeGrafter"/>
</dbReference>
<evidence type="ECO:0000256" key="3">
    <source>
        <dbReference type="ARBA" id="ARBA00023136"/>
    </source>
</evidence>
<feature type="compositionally biased region" description="Polar residues" evidence="4">
    <location>
        <begin position="15"/>
        <end position="25"/>
    </location>
</feature>
<dbReference type="FunFam" id="3.10.20.90:FF:000185">
    <property type="entry name" value="UBX domain-containing protein 6"/>
    <property type="match status" value="1"/>
</dbReference>
<dbReference type="SUPFAM" id="SSF143503">
    <property type="entry name" value="PUG domain-like"/>
    <property type="match status" value="1"/>
</dbReference>
<dbReference type="Pfam" id="PF00789">
    <property type="entry name" value="UBX"/>
    <property type="match status" value="1"/>
</dbReference>
<dbReference type="InterPro" id="IPR001012">
    <property type="entry name" value="UBX_dom"/>
</dbReference>
<protein>
    <recommendedName>
        <fullName evidence="5">UBX domain-containing protein</fullName>
    </recommendedName>
</protein>
<evidence type="ECO:0000256" key="2">
    <source>
        <dbReference type="ARBA" id="ARBA00022786"/>
    </source>
</evidence>